<name>A0A0S3PVA2_9BRAD</name>
<organism evidence="5 6">
    <name type="scientific">Variibacter gotjawalensis</name>
    <dbReference type="NCBI Taxonomy" id="1333996"/>
    <lineage>
        <taxon>Bacteria</taxon>
        <taxon>Pseudomonadati</taxon>
        <taxon>Pseudomonadota</taxon>
        <taxon>Alphaproteobacteria</taxon>
        <taxon>Hyphomicrobiales</taxon>
        <taxon>Nitrobacteraceae</taxon>
        <taxon>Variibacter</taxon>
    </lineage>
</organism>
<evidence type="ECO:0000256" key="2">
    <source>
        <dbReference type="SAM" id="MobiDB-lite"/>
    </source>
</evidence>
<evidence type="ECO:0000256" key="3">
    <source>
        <dbReference type="SAM" id="SignalP"/>
    </source>
</evidence>
<dbReference type="PANTHER" id="PTHR36504:SF1">
    <property type="entry name" value="LIPOPOLYSACCHARIDE EXPORT SYSTEM PROTEIN LPTA"/>
    <property type="match status" value="1"/>
</dbReference>
<proteinExistence type="predicted"/>
<accession>A0A0S3PVA2</accession>
<reference evidence="5 6" key="1">
    <citation type="submission" date="2015-08" db="EMBL/GenBank/DDBJ databases">
        <title>Investigation of the bacterial diversity of lava forest soil.</title>
        <authorList>
            <person name="Lee J.S."/>
        </authorList>
    </citation>
    <scope>NUCLEOTIDE SEQUENCE [LARGE SCALE GENOMIC DNA]</scope>
    <source>
        <strain evidence="5 6">GJW-30</strain>
    </source>
</reference>
<evidence type="ECO:0000313" key="6">
    <source>
        <dbReference type="Proteomes" id="UP000236884"/>
    </source>
</evidence>
<dbReference type="RefSeq" id="WP_096355422.1">
    <property type="nucleotide sequence ID" value="NZ_AP014946.1"/>
</dbReference>
<dbReference type="Pfam" id="PF03968">
    <property type="entry name" value="LptD_N"/>
    <property type="match status" value="1"/>
</dbReference>
<dbReference type="GO" id="GO:0017089">
    <property type="term" value="F:glycolipid transfer activity"/>
    <property type="evidence" value="ECO:0007669"/>
    <property type="project" value="TreeGrafter"/>
</dbReference>
<evidence type="ECO:0000256" key="1">
    <source>
        <dbReference type="ARBA" id="ARBA00022729"/>
    </source>
</evidence>
<dbReference type="GO" id="GO:0030288">
    <property type="term" value="C:outer membrane-bounded periplasmic space"/>
    <property type="evidence" value="ECO:0007669"/>
    <property type="project" value="TreeGrafter"/>
</dbReference>
<dbReference type="GO" id="GO:0009279">
    <property type="term" value="C:cell outer membrane"/>
    <property type="evidence" value="ECO:0007669"/>
    <property type="project" value="TreeGrafter"/>
</dbReference>
<dbReference type="PANTHER" id="PTHR36504">
    <property type="entry name" value="LIPOPOLYSACCHARIDE EXPORT SYSTEM PROTEIN LPTA"/>
    <property type="match status" value="1"/>
</dbReference>
<dbReference type="GO" id="GO:0015920">
    <property type="term" value="P:lipopolysaccharide transport"/>
    <property type="evidence" value="ECO:0007669"/>
    <property type="project" value="TreeGrafter"/>
</dbReference>
<protein>
    <submittedName>
        <fullName evidence="5">Lipopolysaccharide export system protein LptA</fullName>
    </submittedName>
</protein>
<dbReference type="KEGG" id="vgo:GJW-30_1_02313"/>
<feature type="signal peptide" evidence="3">
    <location>
        <begin position="1"/>
        <end position="24"/>
    </location>
</feature>
<dbReference type="AlphaFoldDB" id="A0A0S3PVA2"/>
<dbReference type="Gene3D" id="2.60.450.10">
    <property type="entry name" value="Lipopolysaccharide (LPS) transport protein A like domain"/>
    <property type="match status" value="1"/>
</dbReference>
<evidence type="ECO:0000259" key="4">
    <source>
        <dbReference type="Pfam" id="PF03968"/>
    </source>
</evidence>
<feature type="chain" id="PRO_5006615863" evidence="3">
    <location>
        <begin position="25"/>
        <end position="174"/>
    </location>
</feature>
<dbReference type="EMBL" id="AP014946">
    <property type="protein sequence ID" value="BAT59780.1"/>
    <property type="molecule type" value="Genomic_DNA"/>
</dbReference>
<sequence length="174" mass="17856">MMRGLLRQIVTATALCAALGVAQAQEFNPGEPIKITSRTSSINETNGAATYAGDVSAMQGSLVFEADKLTVFYAGGKVPAVGDFVPADQVTRIEGAGGVFVTFNDQVGSANAVVYDLKAKTITLIGNARATQGDNVTTGSRVMFNIATGVTPVGPEQRGDLPAAVQPAAPGVLR</sequence>
<keyword evidence="1 3" id="KW-0732">Signal</keyword>
<dbReference type="InterPro" id="IPR005653">
    <property type="entry name" value="OstA-like_N"/>
</dbReference>
<dbReference type="InterPro" id="IPR052037">
    <property type="entry name" value="LPS_export_LptA"/>
</dbReference>
<dbReference type="Proteomes" id="UP000236884">
    <property type="component" value="Chromosome"/>
</dbReference>
<feature type="domain" description="Organic solvent tolerance-like N-terminal" evidence="4">
    <location>
        <begin position="34"/>
        <end position="149"/>
    </location>
</feature>
<evidence type="ECO:0000313" key="5">
    <source>
        <dbReference type="EMBL" id="BAT59780.1"/>
    </source>
</evidence>
<feature type="region of interest" description="Disordered" evidence="2">
    <location>
        <begin position="155"/>
        <end position="174"/>
    </location>
</feature>
<gene>
    <name evidence="5" type="primary">lptA</name>
    <name evidence="5" type="ORF">GJW-30_1_02313</name>
</gene>
<keyword evidence="6" id="KW-1185">Reference proteome</keyword>
<dbReference type="OrthoDB" id="8450043at2"/>